<protein>
    <submittedName>
        <fullName evidence="9">ABR047Wp</fullName>
    </submittedName>
</protein>
<reference evidence="10" key="2">
    <citation type="journal article" date="2013" name="G3 (Bethesda)">
        <title>Genomes of Ashbya fungi isolated from insects reveal four mating-type loci, numerous translocations, lack of transposons, and distinct gene duplications.</title>
        <authorList>
            <person name="Dietrich F.S."/>
            <person name="Voegeli S."/>
            <person name="Kuo S."/>
            <person name="Philippsen P."/>
        </authorList>
    </citation>
    <scope>GENOME REANNOTATION</scope>
    <source>
        <strain evidence="10">ATCC 10895 / CBS 109.51 / FGSC 9923 / NRRL Y-1056</strain>
    </source>
</reference>
<evidence type="ECO:0000256" key="3">
    <source>
        <dbReference type="ARBA" id="ARBA00022927"/>
    </source>
</evidence>
<dbReference type="PANTHER" id="PTHR10529">
    <property type="entry name" value="AP COMPLEX SUBUNIT MU"/>
    <property type="match status" value="1"/>
</dbReference>
<dbReference type="eggNOG" id="KOG0937">
    <property type="taxonomic scope" value="Eukaryota"/>
</dbReference>
<dbReference type="GO" id="GO:0016192">
    <property type="term" value="P:vesicle-mediated transport"/>
    <property type="evidence" value="ECO:0000318"/>
    <property type="project" value="GO_Central"/>
</dbReference>
<comment type="subcellular location">
    <subcellularLocation>
        <location evidence="1">Cytoplasmic vesicle membrane</location>
    </subcellularLocation>
</comment>
<dbReference type="InterPro" id="IPR027200">
    <property type="entry name" value="Apm2_N"/>
</dbReference>
<dbReference type="FunCoup" id="Q75DH8">
    <property type="interactions" value="69"/>
</dbReference>
<dbReference type="PIRSF" id="PIRSF005992">
    <property type="entry name" value="Clathrin_mu"/>
    <property type="match status" value="1"/>
</dbReference>
<dbReference type="SUPFAM" id="SSF49447">
    <property type="entry name" value="Second domain of Mu2 adaptin subunit (ap50) of ap2 adaptor"/>
    <property type="match status" value="1"/>
</dbReference>
<dbReference type="Proteomes" id="UP000000591">
    <property type="component" value="Chromosome II"/>
</dbReference>
<dbReference type="CDD" id="cd14828">
    <property type="entry name" value="AP_Mu_N"/>
    <property type="match status" value="1"/>
</dbReference>
<dbReference type="GO" id="GO:0030131">
    <property type="term" value="C:clathrin adaptor complex"/>
    <property type="evidence" value="ECO:0007669"/>
    <property type="project" value="UniProtKB-UniRule"/>
</dbReference>
<dbReference type="OMA" id="WVRYKTI"/>
<evidence type="ECO:0000256" key="2">
    <source>
        <dbReference type="ARBA" id="ARBA00022448"/>
    </source>
</evidence>
<dbReference type="Pfam" id="PF00928">
    <property type="entry name" value="Adap_comp_sub"/>
    <property type="match status" value="1"/>
</dbReference>
<evidence type="ECO:0000256" key="5">
    <source>
        <dbReference type="ARBA" id="ARBA00023329"/>
    </source>
</evidence>
<keyword evidence="4" id="KW-0472">Membrane</keyword>
<feature type="compositionally biased region" description="Basic residues" evidence="7">
    <location>
        <begin position="146"/>
        <end position="155"/>
    </location>
</feature>
<dbReference type="KEGG" id="ago:AGOS_ABR047W"/>
<dbReference type="GO" id="GO:0035615">
    <property type="term" value="F:clathrin adaptor activity"/>
    <property type="evidence" value="ECO:0000318"/>
    <property type="project" value="GO_Central"/>
</dbReference>
<organism evidence="9 10">
    <name type="scientific">Eremothecium gossypii (strain ATCC 10895 / CBS 109.51 / FGSC 9923 / NRRL Y-1056)</name>
    <name type="common">Yeast</name>
    <name type="synonym">Ashbya gossypii</name>
    <dbReference type="NCBI Taxonomy" id="284811"/>
    <lineage>
        <taxon>Eukaryota</taxon>
        <taxon>Fungi</taxon>
        <taxon>Dikarya</taxon>
        <taxon>Ascomycota</taxon>
        <taxon>Saccharomycotina</taxon>
        <taxon>Saccharomycetes</taxon>
        <taxon>Saccharomycetales</taxon>
        <taxon>Saccharomycetaceae</taxon>
        <taxon>Eremothecium</taxon>
    </lineage>
</organism>
<dbReference type="STRING" id="284811.Q75DH8"/>
<dbReference type="InterPro" id="IPR001392">
    <property type="entry name" value="Clathrin_mu"/>
</dbReference>
<comment type="similarity">
    <text evidence="6">Belongs to the adaptor complexes medium subunit family.</text>
</comment>
<dbReference type="InParanoid" id="Q75DH8"/>
<dbReference type="RefSeq" id="NP_982993.1">
    <property type="nucleotide sequence ID" value="NM_208346.1"/>
</dbReference>
<dbReference type="PROSITE" id="PS00990">
    <property type="entry name" value="CLAT_ADAPTOR_M_1"/>
    <property type="match status" value="1"/>
</dbReference>
<dbReference type="InterPro" id="IPR050431">
    <property type="entry name" value="Adaptor_comp_med_subunit"/>
</dbReference>
<evidence type="ECO:0000259" key="8">
    <source>
        <dbReference type="PROSITE" id="PS51072"/>
    </source>
</evidence>
<evidence type="ECO:0000256" key="7">
    <source>
        <dbReference type="SAM" id="MobiDB-lite"/>
    </source>
</evidence>
<dbReference type="GO" id="GO:0030136">
    <property type="term" value="C:clathrin-coated vesicle"/>
    <property type="evidence" value="ECO:0000318"/>
    <property type="project" value="GO_Central"/>
</dbReference>
<dbReference type="InterPro" id="IPR036168">
    <property type="entry name" value="AP2_Mu_C_sf"/>
</dbReference>
<evidence type="ECO:0000256" key="4">
    <source>
        <dbReference type="ARBA" id="ARBA00023136"/>
    </source>
</evidence>
<dbReference type="GO" id="GO:0005829">
    <property type="term" value="C:cytosol"/>
    <property type="evidence" value="ECO:0007669"/>
    <property type="project" value="GOC"/>
</dbReference>
<accession>Q75DH8</accession>
<evidence type="ECO:0000256" key="6">
    <source>
        <dbReference type="PIRNR" id="PIRNR005992"/>
    </source>
</evidence>
<dbReference type="SUPFAM" id="SSF64356">
    <property type="entry name" value="SNARE-like"/>
    <property type="match status" value="1"/>
</dbReference>
<keyword evidence="10" id="KW-1185">Reference proteome</keyword>
<dbReference type="AlphaFoldDB" id="Q75DH8"/>
<keyword evidence="2 6" id="KW-0813">Transport</keyword>
<dbReference type="GO" id="GO:0030659">
    <property type="term" value="C:cytoplasmic vesicle membrane"/>
    <property type="evidence" value="ECO:0007669"/>
    <property type="project" value="UniProtKB-SubCell"/>
</dbReference>
<dbReference type="CDD" id="cd09250">
    <property type="entry name" value="AP-1_Mu1_Cterm"/>
    <property type="match status" value="1"/>
</dbReference>
<name>Q75DH8_EREGS</name>
<proteinExistence type="inferred from homology"/>
<keyword evidence="3 6" id="KW-0653">Protein transport</keyword>
<dbReference type="PROSITE" id="PS51072">
    <property type="entry name" value="MHD"/>
    <property type="match status" value="1"/>
</dbReference>
<evidence type="ECO:0000256" key="1">
    <source>
        <dbReference type="ARBA" id="ARBA00004156"/>
    </source>
</evidence>
<dbReference type="OrthoDB" id="10259133at2759"/>
<dbReference type="InterPro" id="IPR028565">
    <property type="entry name" value="MHD"/>
</dbReference>
<dbReference type="HOGENOM" id="CLU_026996_0_0_1"/>
<evidence type="ECO:0000313" key="10">
    <source>
        <dbReference type="Proteomes" id="UP000000591"/>
    </source>
</evidence>
<feature type="domain" description="MHD" evidence="8">
    <location>
        <begin position="196"/>
        <end position="498"/>
    </location>
</feature>
<dbReference type="InterPro" id="IPR011012">
    <property type="entry name" value="Longin-like_dom_sf"/>
</dbReference>
<dbReference type="EMBL" id="AE016815">
    <property type="protein sequence ID" value="AAS50817.1"/>
    <property type="molecule type" value="Genomic_DNA"/>
</dbReference>
<dbReference type="GeneID" id="4619090"/>
<sequence>MSCCLLILDEELQLLTVRQLRPLPELLGPLQWFISSPRRLPVLSHRGYDYIYIQRDGLYFLSLSYGVETVVPMTVFAYLGQLYQLFKKYLGERLNRQLIMDNFHLVYELMDESIDMGIPQLTDHNIIRDYVKVQVVRRAEDGEKHAGKHKAKRDKAGKEEEEADPGAADEHFMNSYIAKTTTSAISWRPRGIYYSKNEFFLDVVEELEYLMDFERAQVRLNQVHGAINCRSYLSGMPQLTVGLNKMVAQDRDFTSQVHFHQCVDLERLATDRHITFVPPDGEFQLCHYKLARGANEQPLIKLEECRAAVKPRRRPADADRLVLTVSISTNFKLQDATSVLKVRVPLARVFEQWKVDLSFPPRFKCDAGCVMFNITDDYLLWDIGKAKGSHGDRRFTMQSQFHLYDEAYYSRRRAQLSTSMDPLPAHPGQQLEALYNQTHASAPTHASALLRVDFEVPYHTISGLKVEFLKILEPQLQYQSFPWIRYKSTNHQLCAFQL</sequence>
<dbReference type="GO" id="GO:0048203">
    <property type="term" value="P:vesicle targeting, trans-Golgi to endosome"/>
    <property type="evidence" value="ECO:0007669"/>
    <property type="project" value="EnsemblFungi"/>
</dbReference>
<dbReference type="Gene3D" id="3.30.450.60">
    <property type="match status" value="1"/>
</dbReference>
<dbReference type="Gene3D" id="2.60.40.1170">
    <property type="entry name" value="Mu homology domain, subdomain B"/>
    <property type="match status" value="2"/>
</dbReference>
<reference evidence="9 10" key="1">
    <citation type="journal article" date="2004" name="Science">
        <title>The Ashbya gossypii genome as a tool for mapping the ancient Saccharomyces cerevisiae genome.</title>
        <authorList>
            <person name="Dietrich F.S."/>
            <person name="Voegeli S."/>
            <person name="Brachat S."/>
            <person name="Lerch A."/>
            <person name="Gates K."/>
            <person name="Steiner S."/>
            <person name="Mohr C."/>
            <person name="Pohlmann R."/>
            <person name="Luedi P."/>
            <person name="Choi S."/>
            <person name="Wing R.A."/>
            <person name="Flavier A."/>
            <person name="Gaffney T.D."/>
            <person name="Philippsen P."/>
        </authorList>
    </citation>
    <scope>NUCLEOTIDE SEQUENCE [LARGE SCALE GENOMIC DNA]</scope>
    <source>
        <strain evidence="10">ATCC 10895 / CBS 109.51 / FGSC 9923 / NRRL Y-1056</strain>
    </source>
</reference>
<dbReference type="GO" id="GO:0005769">
    <property type="term" value="C:early endosome"/>
    <property type="evidence" value="ECO:0007669"/>
    <property type="project" value="EnsemblFungi"/>
</dbReference>
<dbReference type="GO" id="GO:0006896">
    <property type="term" value="P:Golgi to vacuole transport"/>
    <property type="evidence" value="ECO:0007669"/>
    <property type="project" value="EnsemblFungi"/>
</dbReference>
<dbReference type="GO" id="GO:0006886">
    <property type="term" value="P:intracellular protein transport"/>
    <property type="evidence" value="ECO:0007669"/>
    <property type="project" value="UniProtKB-UniRule"/>
</dbReference>
<dbReference type="GO" id="GO:0005802">
    <property type="term" value="C:trans-Golgi network"/>
    <property type="evidence" value="ECO:0007669"/>
    <property type="project" value="EnsemblFungi"/>
</dbReference>
<keyword evidence="5" id="KW-0968">Cytoplasmic vesicle</keyword>
<evidence type="ECO:0000313" key="9">
    <source>
        <dbReference type="EMBL" id="AAS50817.1"/>
    </source>
</evidence>
<dbReference type="InterPro" id="IPR018240">
    <property type="entry name" value="Clathrin_mu_CS"/>
</dbReference>
<dbReference type="PRINTS" id="PR00314">
    <property type="entry name" value="CLATHRINADPT"/>
</dbReference>
<gene>
    <name evidence="9" type="ORF">AGOS_ABR047W</name>
</gene>
<feature type="region of interest" description="Disordered" evidence="7">
    <location>
        <begin position="141"/>
        <end position="166"/>
    </location>
</feature>